<keyword evidence="2" id="KW-1185">Reference proteome</keyword>
<dbReference type="AlphaFoldDB" id="A0A1I2S0E5"/>
<proteinExistence type="predicted"/>
<evidence type="ECO:0000313" key="1">
    <source>
        <dbReference type="EMBL" id="SFG46200.1"/>
    </source>
</evidence>
<evidence type="ECO:0008006" key="3">
    <source>
        <dbReference type="Google" id="ProtNLM"/>
    </source>
</evidence>
<reference evidence="2" key="1">
    <citation type="submission" date="2016-10" db="EMBL/GenBank/DDBJ databases">
        <authorList>
            <person name="Varghese N."/>
            <person name="Submissions S."/>
        </authorList>
    </citation>
    <scope>NUCLEOTIDE SEQUENCE [LARGE SCALE GENOMIC DNA]</scope>
    <source>
        <strain evidence="2">CGMCC 1.7739</strain>
    </source>
</reference>
<protein>
    <recommendedName>
        <fullName evidence="3">PRC-barrel domain-containing protein</fullName>
    </recommendedName>
</protein>
<gene>
    <name evidence="1" type="ORF">SAMN04488063_2125</name>
</gene>
<dbReference type="EMBL" id="FOOQ01000002">
    <property type="protein sequence ID" value="SFG46200.1"/>
    <property type="molecule type" value="Genomic_DNA"/>
</dbReference>
<evidence type="ECO:0000313" key="2">
    <source>
        <dbReference type="Proteomes" id="UP000198876"/>
    </source>
</evidence>
<sequence>MQIDVTDDDEGKDVVNERGEKIGIVSDVRHGTAYVDPDPGLTDEIKSKLGWGDVDDDDYPLQEARIEEVTGDEIRLRSL</sequence>
<accession>A0A1I2S0E5</accession>
<organism evidence="1 2">
    <name type="scientific">Halopelagius inordinatus</name>
    <dbReference type="NCBI Taxonomy" id="553467"/>
    <lineage>
        <taxon>Archaea</taxon>
        <taxon>Methanobacteriati</taxon>
        <taxon>Methanobacteriota</taxon>
        <taxon>Stenosarchaea group</taxon>
        <taxon>Halobacteria</taxon>
        <taxon>Halobacteriales</taxon>
        <taxon>Haloferacaceae</taxon>
    </lineage>
</organism>
<dbReference type="OrthoDB" id="229248at2157"/>
<dbReference type="RefSeq" id="WP_092891956.1">
    <property type="nucleotide sequence ID" value="NZ_FOOQ01000002.1"/>
</dbReference>
<dbReference type="Proteomes" id="UP000198876">
    <property type="component" value="Unassembled WGS sequence"/>
</dbReference>
<name>A0A1I2S0E5_9EURY</name>